<dbReference type="Gene3D" id="1.10.600.10">
    <property type="entry name" value="Farnesyl Diphosphate Synthase"/>
    <property type="match status" value="1"/>
</dbReference>
<dbReference type="Pfam" id="PF00348">
    <property type="entry name" value="polyprenyl_synt"/>
    <property type="match status" value="1"/>
</dbReference>
<dbReference type="PANTHER" id="PTHR12001">
    <property type="entry name" value="GERANYLGERANYL PYROPHOSPHATE SYNTHASE"/>
    <property type="match status" value="1"/>
</dbReference>
<evidence type="ECO:0000256" key="2">
    <source>
        <dbReference type="ARBA" id="ARBA00006706"/>
    </source>
</evidence>
<gene>
    <name evidence="7" type="ORF">FHX50_000527</name>
</gene>
<dbReference type="SUPFAM" id="SSF48576">
    <property type="entry name" value="Terpenoid synthases"/>
    <property type="match status" value="1"/>
</dbReference>
<dbReference type="GO" id="GO:0046872">
    <property type="term" value="F:metal ion binding"/>
    <property type="evidence" value="ECO:0007669"/>
    <property type="project" value="UniProtKB-KW"/>
</dbReference>
<dbReference type="RefSeq" id="WP_183374183.1">
    <property type="nucleotide sequence ID" value="NZ_CBCSFZ010000005.1"/>
</dbReference>
<dbReference type="GO" id="GO:0008299">
    <property type="term" value="P:isoprenoid biosynthetic process"/>
    <property type="evidence" value="ECO:0007669"/>
    <property type="project" value="InterPro"/>
</dbReference>
<dbReference type="GO" id="GO:0004311">
    <property type="term" value="F:geranylgeranyl diphosphate synthase activity"/>
    <property type="evidence" value="ECO:0007669"/>
    <property type="project" value="UniProtKB-EC"/>
</dbReference>
<name>A0A839QTU7_9MICO</name>
<evidence type="ECO:0000256" key="5">
    <source>
        <dbReference type="ARBA" id="ARBA00022842"/>
    </source>
</evidence>
<accession>A0A839QTU7</accession>
<keyword evidence="8" id="KW-1185">Reference proteome</keyword>
<evidence type="ECO:0000256" key="4">
    <source>
        <dbReference type="ARBA" id="ARBA00022723"/>
    </source>
</evidence>
<evidence type="ECO:0000313" key="8">
    <source>
        <dbReference type="Proteomes" id="UP000568050"/>
    </source>
</evidence>
<reference evidence="7 8" key="1">
    <citation type="submission" date="2020-08" db="EMBL/GenBank/DDBJ databases">
        <title>Sequencing the genomes of 1000 actinobacteria strains.</title>
        <authorList>
            <person name="Klenk H.-P."/>
        </authorList>
    </citation>
    <scope>NUCLEOTIDE SEQUENCE [LARGE SCALE GENOMIC DNA]</scope>
    <source>
        <strain evidence="7 8">DSM 23040</strain>
    </source>
</reference>
<keyword evidence="3 6" id="KW-0808">Transferase</keyword>
<evidence type="ECO:0000256" key="6">
    <source>
        <dbReference type="RuleBase" id="RU004466"/>
    </source>
</evidence>
<evidence type="ECO:0000256" key="3">
    <source>
        <dbReference type="ARBA" id="ARBA00022679"/>
    </source>
</evidence>
<proteinExistence type="inferred from homology"/>
<keyword evidence="5" id="KW-0460">Magnesium</keyword>
<dbReference type="SFLD" id="SFLDS00005">
    <property type="entry name" value="Isoprenoid_Synthase_Type_I"/>
    <property type="match status" value="1"/>
</dbReference>
<dbReference type="EC" id="2.5.1.29" evidence="7"/>
<protein>
    <submittedName>
        <fullName evidence="7">Geranylgeranyl diphosphate synthase type I</fullName>
        <ecNumber evidence="7">2.5.1.1</ecNumber>
        <ecNumber evidence="7">2.5.1.10</ecNumber>
        <ecNumber evidence="7">2.5.1.29</ecNumber>
    </submittedName>
</protein>
<comment type="caution">
    <text evidence="7">The sequence shown here is derived from an EMBL/GenBank/DDBJ whole genome shotgun (WGS) entry which is preliminary data.</text>
</comment>
<sequence>MPITTAESVRTRVAAELDRFIAEQAEALSPIAPELRDITDTLTGFFAGGKFLRPLFVVTGGLAVPAGDLDASTATTTGDAPADAIPADLITLGAAVELIQAAALMHDDVIDNSHTRRGRPAVHEAAATRHRADGFDGDARHFGLASAVIIGDLALSWAEQLASSVLSGPRARAQFDALRTEVMAGQYLDILNQMGGFRSAAAMREASQRVTRWKTVPYTVLRPLLLGAAQRGGDDDLLAALEGTAVPLGAAFQVRDDLLGVFGDQAVIGKSASSDITEGKRTTLLAHALEQGTDEQREVLQRIIGNDEASAEDVEQVREVFTATGARERAERDVAAGAAAAYTALRERVEPLADGTAVRMLSTLIAQATGCEADGSQNARD</sequence>
<dbReference type="EC" id="2.5.1.10" evidence="7"/>
<evidence type="ECO:0000313" key="7">
    <source>
        <dbReference type="EMBL" id="MBB3022279.1"/>
    </source>
</evidence>
<keyword evidence="4" id="KW-0479">Metal-binding</keyword>
<dbReference type="GO" id="GO:0004161">
    <property type="term" value="F:dimethylallyltranstransferase activity"/>
    <property type="evidence" value="ECO:0007669"/>
    <property type="project" value="UniProtKB-EC"/>
</dbReference>
<dbReference type="PANTHER" id="PTHR12001:SF85">
    <property type="entry name" value="SHORT CHAIN ISOPRENYL DIPHOSPHATE SYNTHASE"/>
    <property type="match status" value="1"/>
</dbReference>
<dbReference type="InterPro" id="IPR033749">
    <property type="entry name" value="Polyprenyl_synt_CS"/>
</dbReference>
<dbReference type="EC" id="2.5.1.1" evidence="7"/>
<dbReference type="PROSITE" id="PS00444">
    <property type="entry name" value="POLYPRENYL_SYNTHASE_2"/>
    <property type="match status" value="1"/>
</dbReference>
<dbReference type="Proteomes" id="UP000568050">
    <property type="component" value="Unassembled WGS sequence"/>
</dbReference>
<comment type="similarity">
    <text evidence="2 6">Belongs to the FPP/GGPP synthase family.</text>
</comment>
<dbReference type="CDD" id="cd00685">
    <property type="entry name" value="Trans_IPPS_HT"/>
    <property type="match status" value="1"/>
</dbReference>
<dbReference type="AlphaFoldDB" id="A0A839QTU7"/>
<dbReference type="GO" id="GO:0004337">
    <property type="term" value="F:(2E,6E)-farnesyl diphosphate synthase activity"/>
    <property type="evidence" value="ECO:0007669"/>
    <property type="project" value="UniProtKB-EC"/>
</dbReference>
<evidence type="ECO:0000256" key="1">
    <source>
        <dbReference type="ARBA" id="ARBA00001946"/>
    </source>
</evidence>
<organism evidence="7 8">
    <name type="scientific">Helcobacillus massiliensis</name>
    <dbReference type="NCBI Taxonomy" id="521392"/>
    <lineage>
        <taxon>Bacteria</taxon>
        <taxon>Bacillati</taxon>
        <taxon>Actinomycetota</taxon>
        <taxon>Actinomycetes</taxon>
        <taxon>Micrococcales</taxon>
        <taxon>Dermabacteraceae</taxon>
        <taxon>Helcobacillus</taxon>
    </lineage>
</organism>
<comment type="cofactor">
    <cofactor evidence="1">
        <name>Mg(2+)</name>
        <dbReference type="ChEBI" id="CHEBI:18420"/>
    </cofactor>
</comment>
<dbReference type="EMBL" id="JACHWP010000001">
    <property type="protein sequence ID" value="MBB3022279.1"/>
    <property type="molecule type" value="Genomic_DNA"/>
</dbReference>
<dbReference type="InterPro" id="IPR000092">
    <property type="entry name" value="Polyprenyl_synt"/>
</dbReference>
<dbReference type="InterPro" id="IPR008949">
    <property type="entry name" value="Isoprenoid_synthase_dom_sf"/>
</dbReference>
<dbReference type="PROSITE" id="PS00723">
    <property type="entry name" value="POLYPRENYL_SYNTHASE_1"/>
    <property type="match status" value="1"/>
</dbReference>